<dbReference type="PANTHER" id="PTHR42859:SF15">
    <property type="entry name" value="IRON-SULFUR CLUSTER BINDING PROTEIN"/>
    <property type="match status" value="1"/>
</dbReference>
<dbReference type="InterPro" id="IPR057431">
    <property type="entry name" value="LdpA_Fe-S-bd"/>
</dbReference>
<dbReference type="SUPFAM" id="SSF54862">
    <property type="entry name" value="4Fe-4S ferredoxins"/>
    <property type="match status" value="1"/>
</dbReference>
<dbReference type="Pfam" id="PF00037">
    <property type="entry name" value="Fer4"/>
    <property type="match status" value="1"/>
</dbReference>
<reference evidence="6 7" key="1">
    <citation type="submission" date="2024-09" db="EMBL/GenBank/DDBJ databases">
        <title>Laminarin stimulates single cell rates of sulfate reduction while oxygen inhibits transcriptomic activity in coastal marine sediment.</title>
        <authorList>
            <person name="Lindsay M."/>
            <person name="Orcutt B."/>
            <person name="Emerson D."/>
            <person name="Stepanauskas R."/>
            <person name="D'Angelo T."/>
        </authorList>
    </citation>
    <scope>NUCLEOTIDE SEQUENCE [LARGE SCALE GENOMIC DNA]</scope>
    <source>
        <strain evidence="6">SAG AM-311-K15</strain>
    </source>
</reference>
<evidence type="ECO:0000256" key="2">
    <source>
        <dbReference type="ARBA" id="ARBA00022723"/>
    </source>
</evidence>
<evidence type="ECO:0000256" key="4">
    <source>
        <dbReference type="ARBA" id="ARBA00023014"/>
    </source>
</evidence>
<dbReference type="PROSITE" id="PS51379">
    <property type="entry name" value="4FE4S_FER_2"/>
    <property type="match status" value="3"/>
</dbReference>
<keyword evidence="4" id="KW-0411">Iron-sulfur</keyword>
<accession>A0ABV6YTY8</accession>
<dbReference type="Proteomes" id="UP001594351">
    <property type="component" value="Unassembled WGS sequence"/>
</dbReference>
<organism evidence="6 7">
    <name type="scientific">candidate division CSSED10-310 bacterium</name>
    <dbReference type="NCBI Taxonomy" id="2855610"/>
    <lineage>
        <taxon>Bacteria</taxon>
        <taxon>Bacteria division CSSED10-310</taxon>
    </lineage>
</organism>
<dbReference type="CDD" id="cd16370">
    <property type="entry name" value="DMSOR_beta_like"/>
    <property type="match status" value="1"/>
</dbReference>
<dbReference type="InterPro" id="IPR050294">
    <property type="entry name" value="RnfB_subfamily"/>
</dbReference>
<evidence type="ECO:0000256" key="1">
    <source>
        <dbReference type="ARBA" id="ARBA00022485"/>
    </source>
</evidence>
<dbReference type="EMBL" id="JBHPBY010000052">
    <property type="protein sequence ID" value="MFC1849665.1"/>
    <property type="molecule type" value="Genomic_DNA"/>
</dbReference>
<name>A0ABV6YTY8_UNCC1</name>
<sequence length="134" mass="14330">MRLAVVDADKCVGCQSCMFACARRLGVCGLSKTSLWVRSVGGMSRGFTVIVCRACEDPPCAKVCPTGAIKTKKGGGVRHTSSQCIGCGHCATACLIGAIFWDHEVNKPMICVHCGYCVDYCPHGVLDIEEREVK</sequence>
<dbReference type="Pfam" id="PF25160">
    <property type="entry name" value="LdpA_Fe-S-bd"/>
    <property type="match status" value="1"/>
</dbReference>
<gene>
    <name evidence="6" type="ORF">ACFL27_05590</name>
</gene>
<protein>
    <submittedName>
        <fullName evidence="6">4Fe-4S binding protein</fullName>
    </submittedName>
</protein>
<keyword evidence="1" id="KW-0004">4Fe-4S</keyword>
<dbReference type="PROSITE" id="PS00198">
    <property type="entry name" value="4FE4S_FER_1"/>
    <property type="match status" value="1"/>
</dbReference>
<feature type="domain" description="4Fe-4S ferredoxin-type" evidence="5">
    <location>
        <begin position="2"/>
        <end position="33"/>
    </location>
</feature>
<dbReference type="InterPro" id="IPR017896">
    <property type="entry name" value="4Fe4S_Fe-S-bd"/>
</dbReference>
<evidence type="ECO:0000313" key="7">
    <source>
        <dbReference type="Proteomes" id="UP001594351"/>
    </source>
</evidence>
<evidence type="ECO:0000259" key="5">
    <source>
        <dbReference type="PROSITE" id="PS51379"/>
    </source>
</evidence>
<keyword evidence="7" id="KW-1185">Reference proteome</keyword>
<evidence type="ECO:0000256" key="3">
    <source>
        <dbReference type="ARBA" id="ARBA00023004"/>
    </source>
</evidence>
<dbReference type="InterPro" id="IPR017900">
    <property type="entry name" value="4Fe4S_Fe_S_CS"/>
</dbReference>
<feature type="domain" description="4Fe-4S ferredoxin-type" evidence="5">
    <location>
        <begin position="75"/>
        <end position="99"/>
    </location>
</feature>
<keyword evidence="2" id="KW-0479">Metal-binding</keyword>
<evidence type="ECO:0000313" key="6">
    <source>
        <dbReference type="EMBL" id="MFC1849665.1"/>
    </source>
</evidence>
<feature type="domain" description="4Fe-4S ferredoxin-type" evidence="5">
    <location>
        <begin position="101"/>
        <end position="131"/>
    </location>
</feature>
<dbReference type="Gene3D" id="3.30.70.20">
    <property type="match status" value="2"/>
</dbReference>
<keyword evidence="3" id="KW-0408">Iron</keyword>
<comment type="caution">
    <text evidence="6">The sequence shown here is derived from an EMBL/GenBank/DDBJ whole genome shotgun (WGS) entry which is preliminary data.</text>
</comment>
<proteinExistence type="predicted"/>
<dbReference type="PANTHER" id="PTHR42859">
    <property type="entry name" value="OXIDOREDUCTASE"/>
    <property type="match status" value="1"/>
</dbReference>